<dbReference type="EMBL" id="JASPKY010000214">
    <property type="protein sequence ID" value="KAK9720044.1"/>
    <property type="molecule type" value="Genomic_DNA"/>
</dbReference>
<accession>A0AAW1KJ71</accession>
<keyword evidence="2" id="KW-0540">Nuclease</keyword>
<dbReference type="PANTHER" id="PTHR33273:SF4">
    <property type="entry name" value="ENDONUCLEASE_EXONUCLEASE_PHOSPHATASE DOMAIN-CONTAINING PROTEIN"/>
    <property type="match status" value="1"/>
</dbReference>
<dbReference type="Proteomes" id="UP001458880">
    <property type="component" value="Unassembled WGS sequence"/>
</dbReference>
<dbReference type="GO" id="GO:0004519">
    <property type="term" value="F:endonuclease activity"/>
    <property type="evidence" value="ECO:0007669"/>
    <property type="project" value="UniProtKB-KW"/>
</dbReference>
<reference evidence="2 3" key="1">
    <citation type="journal article" date="2024" name="BMC Genomics">
        <title>De novo assembly and annotation of Popillia japonica's genome with initial clues to its potential as an invasive pest.</title>
        <authorList>
            <person name="Cucini C."/>
            <person name="Boschi S."/>
            <person name="Funari R."/>
            <person name="Cardaioli E."/>
            <person name="Iannotti N."/>
            <person name="Marturano G."/>
            <person name="Paoli F."/>
            <person name="Bruttini M."/>
            <person name="Carapelli A."/>
            <person name="Frati F."/>
            <person name="Nardi F."/>
        </authorList>
    </citation>
    <scope>NUCLEOTIDE SEQUENCE [LARGE SCALE GENOMIC DNA]</scope>
    <source>
        <strain evidence="2">DMR45628</strain>
    </source>
</reference>
<keyword evidence="2" id="KW-0255">Endonuclease</keyword>
<organism evidence="2 3">
    <name type="scientific">Popillia japonica</name>
    <name type="common">Japanese beetle</name>
    <dbReference type="NCBI Taxonomy" id="7064"/>
    <lineage>
        <taxon>Eukaryota</taxon>
        <taxon>Metazoa</taxon>
        <taxon>Ecdysozoa</taxon>
        <taxon>Arthropoda</taxon>
        <taxon>Hexapoda</taxon>
        <taxon>Insecta</taxon>
        <taxon>Pterygota</taxon>
        <taxon>Neoptera</taxon>
        <taxon>Endopterygota</taxon>
        <taxon>Coleoptera</taxon>
        <taxon>Polyphaga</taxon>
        <taxon>Scarabaeiformia</taxon>
        <taxon>Scarabaeidae</taxon>
        <taxon>Rutelinae</taxon>
        <taxon>Popillia</taxon>
    </lineage>
</organism>
<evidence type="ECO:0000259" key="1">
    <source>
        <dbReference type="Pfam" id="PF03372"/>
    </source>
</evidence>
<gene>
    <name evidence="2" type="ORF">QE152_g22302</name>
</gene>
<evidence type="ECO:0000313" key="3">
    <source>
        <dbReference type="Proteomes" id="UP001458880"/>
    </source>
</evidence>
<proteinExistence type="predicted"/>
<dbReference type="InterPro" id="IPR036691">
    <property type="entry name" value="Endo/exonu/phosph_ase_sf"/>
</dbReference>
<dbReference type="SUPFAM" id="SSF56219">
    <property type="entry name" value="DNase I-like"/>
    <property type="match status" value="1"/>
</dbReference>
<name>A0AAW1KJ71_POPJA</name>
<feature type="domain" description="Endonuclease/exonuclease/phosphatase" evidence="1">
    <location>
        <begin position="17"/>
        <end position="250"/>
    </location>
</feature>
<evidence type="ECO:0000313" key="2">
    <source>
        <dbReference type="EMBL" id="KAK9720044.1"/>
    </source>
</evidence>
<dbReference type="InterPro" id="IPR005135">
    <property type="entry name" value="Endo/exonuclease/phosphatase"/>
</dbReference>
<dbReference type="AlphaFoldDB" id="A0AAW1KJ71"/>
<dbReference type="PANTHER" id="PTHR33273">
    <property type="entry name" value="DOMAIN-CONTAINING PROTEIN, PUTATIVE-RELATED"/>
    <property type="match status" value="1"/>
</dbReference>
<keyword evidence="2" id="KW-0378">Hydrolase</keyword>
<comment type="caution">
    <text evidence="2">The sequence shown here is derived from an EMBL/GenBank/DDBJ whole genome shotgun (WGS) entry which is preliminary data.</text>
</comment>
<dbReference type="Pfam" id="PF03372">
    <property type="entry name" value="Exo_endo_phos"/>
    <property type="match status" value="1"/>
</dbReference>
<sequence length="291" mass="31439">MISPINSGIAGFTLAASNACGVRDKKDELALFLVEQNLDVALISETWLRPVDSLRFPNYCTYRADRLTGRNGGVAVLVKKNLHHRPLYVSGLHFVEAVGIEISIRGLGPLKVFSVYAPPGRDCDWTDLDLLLSADAPALAAGDFNAKHRSWGCRVANGYRGKLFDYLSTIPVSLHSPNAPTFFRPGVNGYGGKLFDYLSTIPVSLHSPNAPTFFRPGVRPDILDIAISKNIPTILEVQVLAVLAELSSDHTILSSFPLGLGVDRPTTPLFAMLIGGPSTVQNQTSNVWNGG</sequence>
<dbReference type="Gene3D" id="3.60.10.10">
    <property type="entry name" value="Endonuclease/exonuclease/phosphatase"/>
    <property type="match status" value="1"/>
</dbReference>
<protein>
    <submittedName>
        <fullName evidence="2">Endonuclease-reverse transcriptase</fullName>
    </submittedName>
</protein>
<keyword evidence="3" id="KW-1185">Reference proteome</keyword>